<accession>A0ACC2WAJ8</accession>
<name>A0ACC2WAJ8_9TREE</name>
<proteinExistence type="predicted"/>
<keyword evidence="2" id="KW-1185">Reference proteome</keyword>
<sequence length="825" mass="93815">MPGPTILSHDLVVDTALSPQQLTHLAVELRKAVKECKDRGLLTAAKWANELLVSIPSDQRKPPLPEFYPRYSLNSEADFGNDSLSERSRRDTTGAAGSEGVTTPSKESNASAPSNTSTPMSLRRVIVNRNQRLNGAAPALERQSTASSISMSIDSGSSADTSGIQSTNKRKNKSPIPSAKSPVFNKSFGQRRKSRFSLGEVFSVRPSRRREPLDLGLGDEAEDDDMGDDSGMLPMDEETENATNIHEADGLKSPGAISPPEEDEFDMLLSGGNAAYDKPKPGPAAETPVQSTTNDATQHERFVTEWEIEKSELDLFELGKSYYDTKELERCYEMLGRCKSKKAKFLRLYAKYLSADRRSQEMMPHFMDTKTETEAIAPYIYPILDLLGEEEDSYLVYLKGILYLRLGQKAFALECFILSLQNAQYNWSCWLSIAQCIGSTSQFVTIKTSLPRGIMFNFFAVHVMLDLHSATDMMLRTVNDLQKLFPTSSHLMAARALTLYHMRNFEEAEKAFDDLREMDPFRLDEIEIYSNMLYVMNKKAKLAQIAHEYAQIDKNRAEVDEHMKAIQYFKRSLQLNRDYLPAWTLMGHEFVELKNSHAAIEAYRRAVDVNPKDYRAWYGLGQVYELLDMHYYAIQYYNRATALRPYDCRMWEALAAVYEHLERYNDAIQCHQRALLGADAAQTLQILGKLAHLHDNIEDYKAAAGVHRRYIHVAEREERNIGEMATSYLYLAQYELDLLHRDSNEYQQQDDDDQVSDAPQHKLPLGRGKTTEGESRTEGDIEMAIIWLEKVIESGAPEREMAEEDLRYIQRRLERRRPAASATFA</sequence>
<evidence type="ECO:0000313" key="1">
    <source>
        <dbReference type="EMBL" id="KAJ9108789.1"/>
    </source>
</evidence>
<evidence type="ECO:0000313" key="2">
    <source>
        <dbReference type="Proteomes" id="UP001227268"/>
    </source>
</evidence>
<protein>
    <submittedName>
        <fullName evidence="1">Uncharacterized protein</fullName>
    </submittedName>
</protein>
<dbReference type="Proteomes" id="UP001227268">
    <property type="component" value="Unassembled WGS sequence"/>
</dbReference>
<dbReference type="EMBL" id="JASBWT010000001">
    <property type="protein sequence ID" value="KAJ9108789.1"/>
    <property type="molecule type" value="Genomic_DNA"/>
</dbReference>
<reference evidence="1" key="1">
    <citation type="submission" date="2023-04" db="EMBL/GenBank/DDBJ databases">
        <title>Draft Genome sequencing of Naganishia species isolated from polar environments using Oxford Nanopore Technology.</title>
        <authorList>
            <person name="Leo P."/>
            <person name="Venkateswaran K."/>
        </authorList>
    </citation>
    <scope>NUCLEOTIDE SEQUENCE</scope>
    <source>
        <strain evidence="1">MNA-CCFEE 5423</strain>
    </source>
</reference>
<organism evidence="1 2">
    <name type="scientific">Naganishia friedmannii</name>
    <dbReference type="NCBI Taxonomy" id="89922"/>
    <lineage>
        <taxon>Eukaryota</taxon>
        <taxon>Fungi</taxon>
        <taxon>Dikarya</taxon>
        <taxon>Basidiomycota</taxon>
        <taxon>Agaricomycotina</taxon>
        <taxon>Tremellomycetes</taxon>
        <taxon>Filobasidiales</taxon>
        <taxon>Filobasidiaceae</taxon>
        <taxon>Naganishia</taxon>
    </lineage>
</organism>
<comment type="caution">
    <text evidence="1">The sequence shown here is derived from an EMBL/GenBank/DDBJ whole genome shotgun (WGS) entry which is preliminary data.</text>
</comment>
<gene>
    <name evidence="1" type="ORF">QFC21_000109</name>
</gene>